<feature type="domain" description="DUF4042" evidence="2">
    <location>
        <begin position="366"/>
        <end position="541"/>
    </location>
</feature>
<dbReference type="PANTHER" id="PTHR13366:SF0">
    <property type="entry name" value="HEAT REPEAT-CONTAINING PROTEIN 6"/>
    <property type="match status" value="1"/>
</dbReference>
<gene>
    <name evidence="3" type="ORF">QE152_g25949</name>
</gene>
<protein>
    <recommendedName>
        <fullName evidence="1">HEAT repeat-containing protein 6</fullName>
    </recommendedName>
</protein>
<dbReference type="AlphaFoldDB" id="A0AAW1JYQ7"/>
<evidence type="ECO:0000313" key="3">
    <source>
        <dbReference type="EMBL" id="KAK9710540.1"/>
    </source>
</evidence>
<evidence type="ECO:0000256" key="1">
    <source>
        <dbReference type="ARBA" id="ARBA00015263"/>
    </source>
</evidence>
<dbReference type="SUPFAM" id="SSF48371">
    <property type="entry name" value="ARM repeat"/>
    <property type="match status" value="1"/>
</dbReference>
<dbReference type="EMBL" id="JASPKY010000291">
    <property type="protein sequence ID" value="KAK9710540.1"/>
    <property type="molecule type" value="Genomic_DNA"/>
</dbReference>
<name>A0AAW1JYQ7_POPJA</name>
<dbReference type="Pfam" id="PF13251">
    <property type="entry name" value="DUF4042"/>
    <property type="match status" value="1"/>
</dbReference>
<dbReference type="Gene3D" id="1.25.10.10">
    <property type="entry name" value="Leucine-rich Repeat Variant"/>
    <property type="match status" value="2"/>
</dbReference>
<dbReference type="Proteomes" id="UP001458880">
    <property type="component" value="Unassembled WGS sequence"/>
</dbReference>
<organism evidence="3 4">
    <name type="scientific">Popillia japonica</name>
    <name type="common">Japanese beetle</name>
    <dbReference type="NCBI Taxonomy" id="7064"/>
    <lineage>
        <taxon>Eukaryota</taxon>
        <taxon>Metazoa</taxon>
        <taxon>Ecdysozoa</taxon>
        <taxon>Arthropoda</taxon>
        <taxon>Hexapoda</taxon>
        <taxon>Insecta</taxon>
        <taxon>Pterygota</taxon>
        <taxon>Neoptera</taxon>
        <taxon>Endopterygota</taxon>
        <taxon>Coleoptera</taxon>
        <taxon>Polyphaga</taxon>
        <taxon>Scarabaeiformia</taxon>
        <taxon>Scarabaeidae</taxon>
        <taxon>Rutelinae</taxon>
        <taxon>Popillia</taxon>
    </lineage>
</organism>
<dbReference type="InterPro" id="IPR025283">
    <property type="entry name" value="DUF4042"/>
</dbReference>
<keyword evidence="4" id="KW-1185">Reference proteome</keyword>
<reference evidence="3 4" key="1">
    <citation type="journal article" date="2024" name="BMC Genomics">
        <title>De novo assembly and annotation of Popillia japonica's genome with initial clues to its potential as an invasive pest.</title>
        <authorList>
            <person name="Cucini C."/>
            <person name="Boschi S."/>
            <person name="Funari R."/>
            <person name="Cardaioli E."/>
            <person name="Iannotti N."/>
            <person name="Marturano G."/>
            <person name="Paoli F."/>
            <person name="Bruttini M."/>
            <person name="Carapelli A."/>
            <person name="Frati F."/>
            <person name="Nardi F."/>
        </authorList>
    </citation>
    <scope>NUCLEOTIDE SEQUENCE [LARGE SCALE GENOMIC DNA]</scope>
    <source>
        <strain evidence="3">DMR45628</strain>
    </source>
</reference>
<dbReference type="InterPro" id="IPR011989">
    <property type="entry name" value="ARM-like"/>
</dbReference>
<proteinExistence type="predicted"/>
<dbReference type="InterPro" id="IPR016024">
    <property type="entry name" value="ARM-type_fold"/>
</dbReference>
<sequence>MSIMAALRDSAVIFDNLSTKFTNLLYSRTEGDSKLISKTLEELNSLNYKYQIIANPTKAILLINQCCTLINPDDSALVSKCCQLIRDLVTYQRIQIEGKILKGTIEWCIHALKQGDDNVVDILIAIDALLRINAGNTRILLKDLLTNQSPLVLLAENTAKQEYATFATQCLEACTLNLEDSKQDINVSSQFNICANIFMNYLTNDKNFTELLHCKMVLSCVLGVHNIVIQDVSFLDSNLGILLGIIRSYMLYGVNGIDFISPQKLLPSQLSIPESTVNTLRERKGGKVTKLRKTKTAKTDTKRSSEIINFDGRLEGGRKYIPATEQLDCWNNVNSGVGFPKVKTSDSEFSDNDNVAAVKITHLQRKVRQASLNLFLKIIKTIDKRTMFSYWSSFIPDGSPSGTHSICTCILKDPSSSTRSVALNVLLTLLSSSKLYLSQAEYSEKNTAFTPFSATLGSMILEMHRCLRFALNEHSIPVLSQVLKCLAELVQATPYHRLVPGIITKVVRSVKVFLDHKDVTVQVRALIVLGCILASEPPIPETKTILLKCSSNKDKLLEYTSGSASESNKASTEDIEYANFSTDDEEPDQESFKNLIEVPWILKVCLRCLGVVINSAGDCVKSTYTVPSLVKLESLQVLSAMARNYFTTLIAPYLLHIAKGIEACLSLTPEKYTDLRLHTGSTIDSIGQAMSLYFVNNPDKNFLSVEQGLVFWNALLNGPLLSLIENEEHSPLRAVACDCLGSIGADIFERLAKDKQMLIIMMLFGCSRDEESNVRGAAVRALAISVLYPSLREDSGFVIDTAEVIYRTIQDSNLTVKAKASWSLANLTNALVLNKDNPNIIEDIPEKLLGDLMKISINGCKDNDKVKANTVRALGDLLQLLTKEQMKDESFRKDCIDGIKSLIHCSSSGSNMKVRWNSCHSLGKVLKNSAVYIEPHLWQKLMFDNLMNLVVGFKNFKVRISAALALSCVTSRRNYGDYYFSIWKALLRALENSENMEDYTEYKHRDNLVDQICLSVGHLATHLSSSDIHFLQDDVIFYSELLKTNVQKVYERVIPEKAGILTAAEEHLKTLTVSDLSIEQKGVLNSLINVFNNDNI</sequence>
<dbReference type="InterPro" id="IPR052107">
    <property type="entry name" value="HEAT6"/>
</dbReference>
<comment type="caution">
    <text evidence="3">The sequence shown here is derived from an EMBL/GenBank/DDBJ whole genome shotgun (WGS) entry which is preliminary data.</text>
</comment>
<evidence type="ECO:0000259" key="2">
    <source>
        <dbReference type="Pfam" id="PF13251"/>
    </source>
</evidence>
<dbReference type="PANTHER" id="PTHR13366">
    <property type="entry name" value="MALARIA ANTIGEN-RELATED"/>
    <property type="match status" value="1"/>
</dbReference>
<accession>A0AAW1JYQ7</accession>
<evidence type="ECO:0000313" key="4">
    <source>
        <dbReference type="Proteomes" id="UP001458880"/>
    </source>
</evidence>